<dbReference type="InterPro" id="IPR044861">
    <property type="entry name" value="IPNS-like_FE2OG_OXY"/>
</dbReference>
<dbReference type="AlphaFoldDB" id="A0A067NFP1"/>
<feature type="domain" description="Isopenicillin N synthase-like Fe(2+) 2OG dioxygenase" evidence="3">
    <location>
        <begin position="215"/>
        <end position="256"/>
    </location>
</feature>
<evidence type="ECO:0000313" key="4">
    <source>
        <dbReference type="EMBL" id="KDQ25785.1"/>
    </source>
</evidence>
<keyword evidence="2" id="KW-0408">Iron</keyword>
<evidence type="ECO:0000256" key="2">
    <source>
        <dbReference type="ARBA" id="ARBA00023004"/>
    </source>
</evidence>
<evidence type="ECO:0000256" key="1">
    <source>
        <dbReference type="ARBA" id="ARBA00022723"/>
    </source>
</evidence>
<dbReference type="Pfam" id="PF03171">
    <property type="entry name" value="2OG-FeII_Oxy"/>
    <property type="match status" value="1"/>
</dbReference>
<sequence length="375" mass="41960">MSLPIIDIAPFLRTSDSSARKATSAEIHDACLRYGFFYLNISAKENVTNGKVDNHEAVDFVCGVEQLEPLCGDNLWPTIPSFKEKYEQWIEKMKVLGLIVMEAVAFGLGMTPDEWQQLRGQVDDGFWGLRTIGSTLCQDIPDHDGFSCGARRFLYSDPTPNALQVFLPKRAAEATASVSSSKDGLPSEEGEEEGVWNTVDPISGCATVPSPMHVANVARFSQVWEIWTDGLYRSTLHRVIHRSCNYRVSIPFFFEPNLAAVIIPLAVAARIKPAQPWASPNGEGKERKPVAYGTYLLVVDSLWGTILNMPTTNKWSLGIWKKPASRSCQRRRLPWPEQVAAVPWGIVRRRLLFDLDTIFTCWCWGGRVRVAVEAN</sequence>
<dbReference type="InterPro" id="IPR027443">
    <property type="entry name" value="IPNS-like_sf"/>
</dbReference>
<dbReference type="InParanoid" id="A0A067NFP1"/>
<dbReference type="OrthoDB" id="288590at2759"/>
<dbReference type="GO" id="GO:0046872">
    <property type="term" value="F:metal ion binding"/>
    <property type="evidence" value="ECO:0007669"/>
    <property type="project" value="UniProtKB-KW"/>
</dbReference>
<accession>A0A067NFP1</accession>
<dbReference type="EMBL" id="KL198010">
    <property type="protein sequence ID" value="KDQ25785.1"/>
    <property type="molecule type" value="Genomic_DNA"/>
</dbReference>
<dbReference type="Gene3D" id="2.60.120.330">
    <property type="entry name" value="B-lactam Antibiotic, Isopenicillin N Synthase, Chain"/>
    <property type="match status" value="2"/>
</dbReference>
<dbReference type="PANTHER" id="PTHR47991">
    <property type="entry name" value="OXOGLUTARATE/IRON-DEPENDENT DIOXYGENASE"/>
    <property type="match status" value="1"/>
</dbReference>
<keyword evidence="1" id="KW-0479">Metal-binding</keyword>
<dbReference type="Proteomes" id="UP000027073">
    <property type="component" value="Unassembled WGS sequence"/>
</dbReference>
<dbReference type="HOGENOM" id="CLU_010119_6_0_1"/>
<protein>
    <recommendedName>
        <fullName evidence="3">Isopenicillin N synthase-like Fe(2+) 2OG dioxygenase domain-containing protein</fullName>
    </recommendedName>
</protein>
<evidence type="ECO:0000313" key="5">
    <source>
        <dbReference type="Proteomes" id="UP000027073"/>
    </source>
</evidence>
<dbReference type="InterPro" id="IPR050295">
    <property type="entry name" value="Plant_2OG-oxidoreductases"/>
</dbReference>
<name>A0A067NFP1_PLEO1</name>
<gene>
    <name evidence="4" type="ORF">PLEOSDRAFT_1097555</name>
</gene>
<dbReference type="SUPFAM" id="SSF51197">
    <property type="entry name" value="Clavaminate synthase-like"/>
    <property type="match status" value="1"/>
</dbReference>
<organism evidence="4 5">
    <name type="scientific">Pleurotus ostreatus (strain PC15)</name>
    <name type="common">Oyster mushroom</name>
    <dbReference type="NCBI Taxonomy" id="1137138"/>
    <lineage>
        <taxon>Eukaryota</taxon>
        <taxon>Fungi</taxon>
        <taxon>Dikarya</taxon>
        <taxon>Basidiomycota</taxon>
        <taxon>Agaricomycotina</taxon>
        <taxon>Agaricomycetes</taxon>
        <taxon>Agaricomycetidae</taxon>
        <taxon>Agaricales</taxon>
        <taxon>Pleurotineae</taxon>
        <taxon>Pleurotaceae</taxon>
        <taxon>Pleurotus</taxon>
    </lineage>
</organism>
<evidence type="ECO:0000259" key="3">
    <source>
        <dbReference type="Pfam" id="PF03171"/>
    </source>
</evidence>
<dbReference type="STRING" id="1137138.A0A067NFP1"/>
<proteinExistence type="predicted"/>
<reference evidence="5" key="1">
    <citation type="journal article" date="2014" name="Proc. Natl. Acad. Sci. U.S.A.">
        <title>Extensive sampling of basidiomycete genomes demonstrates inadequacy of the white-rot/brown-rot paradigm for wood decay fungi.</title>
        <authorList>
            <person name="Riley R."/>
            <person name="Salamov A.A."/>
            <person name="Brown D.W."/>
            <person name="Nagy L.G."/>
            <person name="Floudas D."/>
            <person name="Held B.W."/>
            <person name="Levasseur A."/>
            <person name="Lombard V."/>
            <person name="Morin E."/>
            <person name="Otillar R."/>
            <person name="Lindquist E.A."/>
            <person name="Sun H."/>
            <person name="LaButti K.M."/>
            <person name="Schmutz J."/>
            <person name="Jabbour D."/>
            <person name="Luo H."/>
            <person name="Baker S.E."/>
            <person name="Pisabarro A.G."/>
            <person name="Walton J.D."/>
            <person name="Blanchette R.A."/>
            <person name="Henrissat B."/>
            <person name="Martin F."/>
            <person name="Cullen D."/>
            <person name="Hibbett D.S."/>
            <person name="Grigoriev I.V."/>
        </authorList>
    </citation>
    <scope>NUCLEOTIDE SEQUENCE [LARGE SCALE GENOMIC DNA]</scope>
    <source>
        <strain evidence="5">PC15</strain>
    </source>
</reference>